<name>A0ABV3E1G2_9ACTN</name>
<comment type="caution">
    <text evidence="2">The sequence shown here is derived from an EMBL/GenBank/DDBJ whole genome shotgun (WGS) entry which is preliminary data.</text>
</comment>
<feature type="transmembrane region" description="Helical" evidence="1">
    <location>
        <begin position="43"/>
        <end position="60"/>
    </location>
</feature>
<dbReference type="Proteomes" id="UP001551582">
    <property type="component" value="Unassembled WGS sequence"/>
</dbReference>
<evidence type="ECO:0000313" key="3">
    <source>
        <dbReference type="Proteomes" id="UP001551582"/>
    </source>
</evidence>
<proteinExistence type="predicted"/>
<evidence type="ECO:0000313" key="2">
    <source>
        <dbReference type="EMBL" id="MEU9350990.1"/>
    </source>
</evidence>
<gene>
    <name evidence="2" type="ORF">AB0D65_08180</name>
</gene>
<protein>
    <recommendedName>
        <fullName evidence="4">DUF378 domain-containing protein</fullName>
    </recommendedName>
</protein>
<keyword evidence="1" id="KW-0812">Transmembrane</keyword>
<sequence>MKQLLEVLGFLAVVQGVAGLVTEFSDWDWGLVRRIGLLDGYEVYGSIALLVLGVALFAAAENRGQSSG</sequence>
<evidence type="ECO:0000256" key="1">
    <source>
        <dbReference type="SAM" id="Phobius"/>
    </source>
</evidence>
<keyword evidence="1" id="KW-0472">Membrane</keyword>
<reference evidence="2 3" key="1">
    <citation type="submission" date="2024-06" db="EMBL/GenBank/DDBJ databases">
        <title>The Natural Products Discovery Center: Release of the First 8490 Sequenced Strains for Exploring Actinobacteria Biosynthetic Diversity.</title>
        <authorList>
            <person name="Kalkreuter E."/>
            <person name="Kautsar S.A."/>
            <person name="Yang D."/>
            <person name="Bader C.D."/>
            <person name="Teijaro C.N."/>
            <person name="Fluegel L."/>
            <person name="Davis C.M."/>
            <person name="Simpson J.R."/>
            <person name="Lauterbach L."/>
            <person name="Steele A.D."/>
            <person name="Gui C."/>
            <person name="Meng S."/>
            <person name="Li G."/>
            <person name="Viehrig K."/>
            <person name="Ye F."/>
            <person name="Su P."/>
            <person name="Kiefer A.F."/>
            <person name="Nichols A."/>
            <person name="Cepeda A.J."/>
            <person name="Yan W."/>
            <person name="Fan B."/>
            <person name="Jiang Y."/>
            <person name="Adhikari A."/>
            <person name="Zheng C.-J."/>
            <person name="Schuster L."/>
            <person name="Cowan T.M."/>
            <person name="Smanski M.J."/>
            <person name="Chevrette M.G."/>
            <person name="De Carvalho L.P.S."/>
            <person name="Shen B."/>
        </authorList>
    </citation>
    <scope>NUCLEOTIDE SEQUENCE [LARGE SCALE GENOMIC DNA]</scope>
    <source>
        <strain evidence="2 3">NPDC048274</strain>
    </source>
</reference>
<keyword evidence="1" id="KW-1133">Transmembrane helix</keyword>
<evidence type="ECO:0008006" key="4">
    <source>
        <dbReference type="Google" id="ProtNLM"/>
    </source>
</evidence>
<keyword evidence="3" id="KW-1185">Reference proteome</keyword>
<dbReference type="RefSeq" id="WP_359977667.1">
    <property type="nucleotide sequence ID" value="NZ_JBEZLS010000005.1"/>
</dbReference>
<dbReference type="EMBL" id="JBEZLS010000005">
    <property type="protein sequence ID" value="MEU9350990.1"/>
    <property type="molecule type" value="Genomic_DNA"/>
</dbReference>
<accession>A0ABV3E1G2</accession>
<organism evidence="2 3">
    <name type="scientific">Streptomyces griseoloalbus</name>
    <dbReference type="NCBI Taxonomy" id="67303"/>
    <lineage>
        <taxon>Bacteria</taxon>
        <taxon>Bacillati</taxon>
        <taxon>Actinomycetota</taxon>
        <taxon>Actinomycetes</taxon>
        <taxon>Kitasatosporales</taxon>
        <taxon>Streptomycetaceae</taxon>
        <taxon>Streptomyces</taxon>
    </lineage>
</organism>